<accession>A0A699VA55</accession>
<protein>
    <submittedName>
        <fullName evidence="2">Uncharacterized protein</fullName>
    </submittedName>
</protein>
<organism evidence="2">
    <name type="scientific">Tanacetum cinerariifolium</name>
    <name type="common">Dalmatian daisy</name>
    <name type="synonym">Chrysanthemum cinerariifolium</name>
    <dbReference type="NCBI Taxonomy" id="118510"/>
    <lineage>
        <taxon>Eukaryota</taxon>
        <taxon>Viridiplantae</taxon>
        <taxon>Streptophyta</taxon>
        <taxon>Embryophyta</taxon>
        <taxon>Tracheophyta</taxon>
        <taxon>Spermatophyta</taxon>
        <taxon>Magnoliopsida</taxon>
        <taxon>eudicotyledons</taxon>
        <taxon>Gunneridae</taxon>
        <taxon>Pentapetalae</taxon>
        <taxon>asterids</taxon>
        <taxon>campanulids</taxon>
        <taxon>Asterales</taxon>
        <taxon>Asteraceae</taxon>
        <taxon>Asteroideae</taxon>
        <taxon>Anthemideae</taxon>
        <taxon>Anthemidinae</taxon>
        <taxon>Tanacetum</taxon>
    </lineage>
</organism>
<dbReference type="AlphaFoldDB" id="A0A699VA55"/>
<comment type="caution">
    <text evidence="2">The sequence shown here is derived from an EMBL/GenBank/DDBJ whole genome shotgun (WGS) entry which is preliminary data.</text>
</comment>
<reference evidence="2" key="1">
    <citation type="journal article" date="2019" name="Sci. Rep.">
        <title>Draft genome of Tanacetum cinerariifolium, the natural source of mosquito coil.</title>
        <authorList>
            <person name="Yamashiro T."/>
            <person name="Shiraishi A."/>
            <person name="Satake H."/>
            <person name="Nakayama K."/>
        </authorList>
    </citation>
    <scope>NUCLEOTIDE SEQUENCE</scope>
</reference>
<feature type="non-terminal residue" evidence="2">
    <location>
        <position position="53"/>
    </location>
</feature>
<feature type="region of interest" description="Disordered" evidence="1">
    <location>
        <begin position="1"/>
        <end position="53"/>
    </location>
</feature>
<name>A0A699VA55_TANCI</name>
<gene>
    <name evidence="2" type="ORF">Tci_904261</name>
</gene>
<feature type="compositionally biased region" description="Basic and acidic residues" evidence="1">
    <location>
        <begin position="38"/>
        <end position="53"/>
    </location>
</feature>
<sequence>MKKRFGKKESVSKQGRKKDKKDKPKPTLDDTTFDADLDAGHGMDYMDTKEPVN</sequence>
<evidence type="ECO:0000313" key="2">
    <source>
        <dbReference type="EMBL" id="GFD32292.1"/>
    </source>
</evidence>
<proteinExistence type="predicted"/>
<dbReference type="EMBL" id="BKCJ011422784">
    <property type="protein sequence ID" value="GFD32292.1"/>
    <property type="molecule type" value="Genomic_DNA"/>
</dbReference>
<evidence type="ECO:0000256" key="1">
    <source>
        <dbReference type="SAM" id="MobiDB-lite"/>
    </source>
</evidence>